<comment type="caution">
    <text evidence="1">The sequence shown here is derived from an EMBL/GenBank/DDBJ whole genome shotgun (WGS) entry which is preliminary data.</text>
</comment>
<dbReference type="AlphaFoldDB" id="A0A926RVJ7"/>
<dbReference type="EMBL" id="JACXAH010000033">
    <property type="protein sequence ID" value="MBD1373679.1"/>
    <property type="molecule type" value="Genomic_DNA"/>
</dbReference>
<dbReference type="Proteomes" id="UP000661691">
    <property type="component" value="Unassembled WGS sequence"/>
</dbReference>
<dbReference type="PANTHER" id="PTHR38567:SF1">
    <property type="entry name" value="DUF4291 DOMAIN-CONTAINING PROTEIN"/>
    <property type="match status" value="1"/>
</dbReference>
<proteinExistence type="predicted"/>
<name>A0A926RVJ7_9BACL</name>
<accession>A0A926RVJ7</accession>
<dbReference type="InterPro" id="IPR025633">
    <property type="entry name" value="DUF4291"/>
</dbReference>
<dbReference type="Pfam" id="PF14124">
    <property type="entry name" value="DUF4291"/>
    <property type="match status" value="1"/>
</dbReference>
<keyword evidence="2" id="KW-1185">Reference proteome</keyword>
<dbReference type="RefSeq" id="WP_191142676.1">
    <property type="nucleotide sequence ID" value="NZ_JACXAH010000033.1"/>
</dbReference>
<protein>
    <submittedName>
        <fullName evidence="1">DUF4291 domain-containing protein</fullName>
    </submittedName>
</protein>
<evidence type="ECO:0000313" key="2">
    <source>
        <dbReference type="Proteomes" id="UP000661691"/>
    </source>
</evidence>
<sequence length="213" mass="25094">MKLVTEPYREQVRRWPQKGRHILAQFDQDTIVVYQAYHPGIGQYAEKHNRFGEGFKLTRMSWIKTNFLWMMYRSGWGTKENQEMVLAIWLKRDAFESILANAVNSSYDPDQYASCEEWKQAGMKSDVRLQWDPDHDPLGNKVERRAIQLGLRGDTLMKYSDEWIVQIEDISDFVAMQRSHAQNHEFDKLVVPKERPYLLHDPALKLKLGIGSY</sequence>
<evidence type="ECO:0000313" key="1">
    <source>
        <dbReference type="EMBL" id="MBD1373679.1"/>
    </source>
</evidence>
<reference evidence="1" key="1">
    <citation type="submission" date="2020-09" db="EMBL/GenBank/DDBJ databases">
        <title>A novel bacterium of genus Hazenella, isolated from South China Sea.</title>
        <authorList>
            <person name="Huang H."/>
            <person name="Mo K."/>
            <person name="Hu Y."/>
        </authorList>
    </citation>
    <scope>NUCLEOTIDE SEQUENCE</scope>
    <source>
        <strain evidence="1">IB182357</strain>
    </source>
</reference>
<organism evidence="1 2">
    <name type="scientific">Polycladospora coralii</name>
    <dbReference type="NCBI Taxonomy" id="2771432"/>
    <lineage>
        <taxon>Bacteria</taxon>
        <taxon>Bacillati</taxon>
        <taxon>Bacillota</taxon>
        <taxon>Bacilli</taxon>
        <taxon>Bacillales</taxon>
        <taxon>Thermoactinomycetaceae</taxon>
        <taxon>Polycladospora</taxon>
    </lineage>
</organism>
<gene>
    <name evidence="1" type="ORF">IC620_15135</name>
</gene>
<dbReference type="PANTHER" id="PTHR38567">
    <property type="entry name" value="DUF4291 DOMAIN-CONTAINING PROTEIN"/>
    <property type="match status" value="1"/>
</dbReference>